<reference evidence="2" key="2">
    <citation type="submission" date="2021-08" db="EMBL/GenBank/DDBJ databases">
        <authorList>
            <person name="Tani A."/>
            <person name="Ola A."/>
            <person name="Ogura Y."/>
            <person name="Katsura K."/>
            <person name="Hayashi T."/>
        </authorList>
    </citation>
    <scope>NUCLEOTIDE SEQUENCE</scope>
    <source>
        <strain evidence="2">DSM 17168</strain>
    </source>
</reference>
<feature type="region of interest" description="Disordered" evidence="1">
    <location>
        <begin position="66"/>
        <end position="136"/>
    </location>
</feature>
<dbReference type="EMBL" id="BPQQ01000016">
    <property type="protein sequence ID" value="GJD99416.1"/>
    <property type="molecule type" value="Genomic_DNA"/>
</dbReference>
<evidence type="ECO:0000313" key="3">
    <source>
        <dbReference type="Proteomes" id="UP001055153"/>
    </source>
</evidence>
<evidence type="ECO:0000313" key="2">
    <source>
        <dbReference type="EMBL" id="GJD99416.1"/>
    </source>
</evidence>
<protein>
    <submittedName>
        <fullName evidence="2">Uncharacterized protein</fullName>
    </submittedName>
</protein>
<dbReference type="Proteomes" id="UP001055153">
    <property type="component" value="Unassembled WGS sequence"/>
</dbReference>
<proteinExistence type="predicted"/>
<reference evidence="2" key="1">
    <citation type="journal article" date="2021" name="Front. Microbiol.">
        <title>Comprehensive Comparative Genomics and Phenotyping of Methylobacterium Species.</title>
        <authorList>
            <person name="Alessa O."/>
            <person name="Ogura Y."/>
            <person name="Fujitani Y."/>
            <person name="Takami H."/>
            <person name="Hayashi T."/>
            <person name="Sahin N."/>
            <person name="Tani A."/>
        </authorList>
    </citation>
    <scope>NUCLEOTIDE SEQUENCE</scope>
    <source>
        <strain evidence="2">DSM 17168</strain>
    </source>
</reference>
<accession>A0ABQ4S8K0</accession>
<sequence length="136" mass="13899">MNAFLLPGTYLVVRGREGGSCYEMRLIMYARSILPVVLLTLTTNLAMAQGAGRAYEYAGSHAGGPADALIPNGTPRPVTPPPARGAYEYAGSHAGGPADALIPNGTPAPVVRPMKDPAYGNSGSHAGGPADALIPE</sequence>
<comment type="caution">
    <text evidence="2">The sequence shown here is derived from an EMBL/GenBank/DDBJ whole genome shotgun (WGS) entry which is preliminary data.</text>
</comment>
<name>A0ABQ4S8K0_9HYPH</name>
<gene>
    <name evidence="2" type="ORF">GMJLKIPL_1333</name>
</gene>
<evidence type="ECO:0000256" key="1">
    <source>
        <dbReference type="SAM" id="MobiDB-lite"/>
    </source>
</evidence>
<organism evidence="2 3">
    <name type="scientific">Methylobacterium isbiliense</name>
    <dbReference type="NCBI Taxonomy" id="315478"/>
    <lineage>
        <taxon>Bacteria</taxon>
        <taxon>Pseudomonadati</taxon>
        <taxon>Pseudomonadota</taxon>
        <taxon>Alphaproteobacteria</taxon>
        <taxon>Hyphomicrobiales</taxon>
        <taxon>Methylobacteriaceae</taxon>
        <taxon>Methylobacterium</taxon>
    </lineage>
</organism>
<keyword evidence="3" id="KW-1185">Reference proteome</keyword>